<evidence type="ECO:0000256" key="2">
    <source>
        <dbReference type="RuleBase" id="RU363116"/>
    </source>
</evidence>
<sequence length="377" mass="40843">MVQVAPQPMQMEVGVAMGVPVAPVPVAMGMAIPMEMATQAFQVGAQDQVPLLDLQTASILATINSFEVKQRVKFWETLTGGCCEQSNTYDFFDVATGTHVFVAQEQSEDLLRFCCAPYHSLSIKFKLVNSAERQWMSKDSIYDLPTAFTLDREGCPHKPCLGCLICNDRCKDGYTMHAGEPFDLPEGTIGDATFAYASQPKCGGYFTPTVNVFSRTQPGGGPEAFAPLFKVEGPCIFGGCSELCCSSTFQVSGMSKPDQIDQALKLGDVAIIKKTKPRGLCDCVREAFSDSDHFTVTFREGIGLTPQQKASMMGALILSDYMFFEKDGGMCSSTRNGDVKITVFECFCCGTTQPCNVYIPARSLAGGAPPTSESMVR</sequence>
<accession>A0A0M0JA91</accession>
<comment type="similarity">
    <text evidence="1 2">Belongs to the phospholipid scramblase family.</text>
</comment>
<evidence type="ECO:0000313" key="3">
    <source>
        <dbReference type="EMBL" id="KOO23415.1"/>
    </source>
</evidence>
<dbReference type="Pfam" id="PF03803">
    <property type="entry name" value="Scramblase"/>
    <property type="match status" value="1"/>
</dbReference>
<proteinExistence type="inferred from homology"/>
<dbReference type="OrthoDB" id="191150at2759"/>
<name>A0A0M0JA91_9EUKA</name>
<gene>
    <name evidence="3" type="ORF">Ctob_005200</name>
</gene>
<dbReference type="PANTHER" id="PTHR23248">
    <property type="entry name" value="PHOSPHOLIPID SCRAMBLASE-RELATED"/>
    <property type="match status" value="1"/>
</dbReference>
<reference evidence="4" key="1">
    <citation type="journal article" date="2015" name="PLoS Genet.">
        <title>Genome Sequence and Transcriptome Analyses of Chrysochromulina tobin: Metabolic Tools for Enhanced Algal Fitness in the Prominent Order Prymnesiales (Haptophyceae).</title>
        <authorList>
            <person name="Hovde B.T."/>
            <person name="Deodato C.R."/>
            <person name="Hunsperger H.M."/>
            <person name="Ryken S.A."/>
            <person name="Yost W."/>
            <person name="Jha R.K."/>
            <person name="Patterson J."/>
            <person name="Monnat R.J. Jr."/>
            <person name="Barlow S.B."/>
            <person name="Starkenburg S.R."/>
            <person name="Cattolico R.A."/>
        </authorList>
    </citation>
    <scope>NUCLEOTIDE SEQUENCE</scope>
    <source>
        <strain evidence="4">CCMP291</strain>
    </source>
</reference>
<organism evidence="3 4">
    <name type="scientific">Chrysochromulina tobinii</name>
    <dbReference type="NCBI Taxonomy" id="1460289"/>
    <lineage>
        <taxon>Eukaryota</taxon>
        <taxon>Haptista</taxon>
        <taxon>Haptophyta</taxon>
        <taxon>Prymnesiophyceae</taxon>
        <taxon>Prymnesiales</taxon>
        <taxon>Chrysochromulinaceae</taxon>
        <taxon>Chrysochromulina</taxon>
    </lineage>
</organism>
<comment type="caution">
    <text evidence="3">The sequence shown here is derived from an EMBL/GenBank/DDBJ whole genome shotgun (WGS) entry which is preliminary data.</text>
</comment>
<dbReference type="GO" id="GO:0005886">
    <property type="term" value="C:plasma membrane"/>
    <property type="evidence" value="ECO:0007669"/>
    <property type="project" value="TreeGrafter"/>
</dbReference>
<dbReference type="InterPro" id="IPR005552">
    <property type="entry name" value="Scramblase"/>
</dbReference>
<evidence type="ECO:0000313" key="4">
    <source>
        <dbReference type="Proteomes" id="UP000037460"/>
    </source>
</evidence>
<evidence type="ECO:0000256" key="1">
    <source>
        <dbReference type="ARBA" id="ARBA00005350"/>
    </source>
</evidence>
<dbReference type="GO" id="GO:0017128">
    <property type="term" value="F:phospholipid scramblase activity"/>
    <property type="evidence" value="ECO:0007669"/>
    <property type="project" value="InterPro"/>
</dbReference>
<dbReference type="PANTHER" id="PTHR23248:SF9">
    <property type="entry name" value="PHOSPHOLIPID SCRAMBLASE"/>
    <property type="match status" value="1"/>
</dbReference>
<protein>
    <recommendedName>
        <fullName evidence="2">Phospholipid scramblase</fullName>
    </recommendedName>
</protein>
<dbReference type="EMBL" id="JWZX01003195">
    <property type="protein sequence ID" value="KOO23415.1"/>
    <property type="molecule type" value="Genomic_DNA"/>
</dbReference>
<dbReference type="Proteomes" id="UP000037460">
    <property type="component" value="Unassembled WGS sequence"/>
</dbReference>
<dbReference type="AlphaFoldDB" id="A0A0M0JA91"/>
<keyword evidence="4" id="KW-1185">Reference proteome</keyword>